<dbReference type="Proteomes" id="UP000028542">
    <property type="component" value="Unassembled WGS sequence"/>
</dbReference>
<accession>A0A084JI88</accession>
<feature type="domain" description="CBS" evidence="3">
    <location>
        <begin position="80"/>
        <end position="135"/>
    </location>
</feature>
<dbReference type="SMART" id="SM00116">
    <property type="entry name" value="CBS"/>
    <property type="match status" value="2"/>
</dbReference>
<dbReference type="InterPro" id="IPR036390">
    <property type="entry name" value="WH_DNA-bd_sf"/>
</dbReference>
<proteinExistence type="predicted"/>
<dbReference type="PANTHER" id="PTHR48108:SF32">
    <property type="entry name" value="TRANSCRIPTIONAL REPRESSOR CCPN"/>
    <property type="match status" value="1"/>
</dbReference>
<evidence type="ECO:0000313" key="4">
    <source>
        <dbReference type="EMBL" id="KEZ88672.1"/>
    </source>
</evidence>
<dbReference type="SUPFAM" id="SSF46785">
    <property type="entry name" value="Winged helix' DNA-binding domain"/>
    <property type="match status" value="1"/>
</dbReference>
<dbReference type="Gene3D" id="3.10.580.10">
    <property type="entry name" value="CBS-domain"/>
    <property type="match status" value="1"/>
</dbReference>
<dbReference type="CDD" id="cd04617">
    <property type="entry name" value="CBS_pair_CcpN"/>
    <property type="match status" value="1"/>
</dbReference>
<dbReference type="InterPro" id="IPR016842">
    <property type="entry name" value="UCP026546_HTH-CBS"/>
</dbReference>
<dbReference type="InterPro" id="IPR000644">
    <property type="entry name" value="CBS_dom"/>
</dbReference>
<dbReference type="PIRSF" id="PIRSF026546">
    <property type="entry name" value="UCP026546_CBS_YqzB"/>
    <property type="match status" value="1"/>
</dbReference>
<dbReference type="EMBL" id="JPMD01000001">
    <property type="protein sequence ID" value="KEZ88672.1"/>
    <property type="molecule type" value="Genomic_DNA"/>
</dbReference>
<keyword evidence="2" id="KW-0129">CBS domain</keyword>
<keyword evidence="5" id="KW-1185">Reference proteome</keyword>
<dbReference type="PROSITE" id="PS51371">
    <property type="entry name" value="CBS"/>
    <property type="match status" value="2"/>
</dbReference>
<dbReference type="InterPro" id="IPR051462">
    <property type="entry name" value="CBS_domain-containing"/>
</dbReference>
<dbReference type="Pfam" id="PF00571">
    <property type="entry name" value="CBS"/>
    <property type="match status" value="2"/>
</dbReference>
<dbReference type="AlphaFoldDB" id="A0A084JI88"/>
<protein>
    <recommendedName>
        <fullName evidence="3">CBS domain-containing protein</fullName>
    </recommendedName>
</protein>
<dbReference type="InterPro" id="IPR046342">
    <property type="entry name" value="CBS_dom_sf"/>
</dbReference>
<evidence type="ECO:0000259" key="3">
    <source>
        <dbReference type="PROSITE" id="PS51371"/>
    </source>
</evidence>
<dbReference type="Gene3D" id="1.10.10.10">
    <property type="entry name" value="Winged helix-like DNA-binding domain superfamily/Winged helix DNA-binding domain"/>
    <property type="match status" value="1"/>
</dbReference>
<gene>
    <name evidence="4" type="ORF">IO99_00370</name>
</gene>
<dbReference type="RefSeq" id="WP_035128912.1">
    <property type="nucleotide sequence ID" value="NZ_JBQHQR010000001.1"/>
</dbReference>
<dbReference type="InterPro" id="IPR013196">
    <property type="entry name" value="HTH_11"/>
</dbReference>
<dbReference type="Pfam" id="PF08279">
    <property type="entry name" value="HTH_11"/>
    <property type="match status" value="1"/>
</dbReference>
<evidence type="ECO:0000256" key="2">
    <source>
        <dbReference type="PROSITE-ProRule" id="PRU00703"/>
    </source>
</evidence>
<name>A0A084JI88_9CLOT</name>
<reference evidence="4 5" key="1">
    <citation type="submission" date="2014-07" db="EMBL/GenBank/DDBJ databases">
        <title>Draft genome of Clostridium sulfidigenes 113A isolated from sediments associated with methane hydrate from Krishna Godavari basin.</title>
        <authorList>
            <person name="Honkalas V.S."/>
            <person name="Dabir A.P."/>
            <person name="Arora P."/>
            <person name="Dhakephalkar P.K."/>
        </authorList>
    </citation>
    <scope>NUCLEOTIDE SEQUENCE [LARGE SCALE GENOMIC DNA]</scope>
    <source>
        <strain evidence="4 5">113A</strain>
    </source>
</reference>
<sequence>MKLSLRQEQIIELVKENEPITSEAIAKELGLTRSAIRPDLSILTMTGILQARPKVGYVCVKNSNKGPKNSEIRNIKVKDVMSEPVLVKEDTPVYEAILTLFLNDTGTLFIENEGALLGAVSRKDFIKMAMGTADMHRVPVGIIMTRMPNIVSVSEEDSAFDAAKKIIEHQVDSLPVVRLELLRGKEVPKIVGKISKTTISMVFVKLGENE</sequence>
<evidence type="ECO:0000256" key="1">
    <source>
        <dbReference type="ARBA" id="ARBA00022737"/>
    </source>
</evidence>
<comment type="caution">
    <text evidence="4">The sequence shown here is derived from an EMBL/GenBank/DDBJ whole genome shotgun (WGS) entry which is preliminary data.</text>
</comment>
<dbReference type="STRING" id="318464.IO99_00370"/>
<organism evidence="4 5">
    <name type="scientific">Clostridium sulfidigenes</name>
    <dbReference type="NCBI Taxonomy" id="318464"/>
    <lineage>
        <taxon>Bacteria</taxon>
        <taxon>Bacillati</taxon>
        <taxon>Bacillota</taxon>
        <taxon>Clostridia</taxon>
        <taxon>Eubacteriales</taxon>
        <taxon>Clostridiaceae</taxon>
        <taxon>Clostridium</taxon>
    </lineage>
</organism>
<feature type="domain" description="CBS" evidence="3">
    <location>
        <begin position="144"/>
        <end position="210"/>
    </location>
</feature>
<dbReference type="eggNOG" id="COG2905">
    <property type="taxonomic scope" value="Bacteria"/>
</dbReference>
<keyword evidence="1" id="KW-0677">Repeat</keyword>
<dbReference type="SUPFAM" id="SSF54631">
    <property type="entry name" value="CBS-domain pair"/>
    <property type="match status" value="1"/>
</dbReference>
<dbReference type="PANTHER" id="PTHR48108">
    <property type="entry name" value="CBS DOMAIN-CONTAINING PROTEIN CBSX2, CHLOROPLASTIC"/>
    <property type="match status" value="1"/>
</dbReference>
<dbReference type="InterPro" id="IPR036388">
    <property type="entry name" value="WH-like_DNA-bd_sf"/>
</dbReference>
<evidence type="ECO:0000313" key="5">
    <source>
        <dbReference type="Proteomes" id="UP000028542"/>
    </source>
</evidence>